<dbReference type="AlphaFoldDB" id="A0A7S2SQU8"/>
<reference evidence="1" key="1">
    <citation type="submission" date="2021-01" db="EMBL/GenBank/DDBJ databases">
        <authorList>
            <person name="Corre E."/>
            <person name="Pelletier E."/>
            <person name="Niang G."/>
            <person name="Scheremetjew M."/>
            <person name="Finn R."/>
            <person name="Kale V."/>
            <person name="Holt S."/>
            <person name="Cochrane G."/>
            <person name="Meng A."/>
            <person name="Brown T."/>
            <person name="Cohen L."/>
        </authorList>
    </citation>
    <scope>NUCLEOTIDE SEQUENCE</scope>
    <source>
        <strain evidence="1">CCMP1243</strain>
    </source>
</reference>
<gene>
    <name evidence="1" type="ORF">RMAR1173_LOCUS18092</name>
</gene>
<sequence length="388" mass="42796">MVSRRPRPAEGMSGSSLGSEVAVASAVGAASLAAYLVLASKRTTAPKAHHRSGGAGADAEEKSEGLLAAPVHNLQRQAAIAIGGAVDHYGDVIFLSNSDFDLDTTIFASVGSPLTRMVLRAKLGNELFWRDGAARKIEGAFREVLPRPPPCESDLLAFMENECDFKCEHADGSFMDHLYFCRDYGAVHLSDYSPRVLFLHSILGVGTNLFPMAVEKLPKLANMLTEFELRHVEAFPSFLRLLYDDHVLAELRSRDQSKLKSVEFHRVIDNKLLTLDAEDVWIQLNYQLVHLIDFLPAANWTVQLDDPLFLAFIELHATLKQAGQIRAKIDFSLPNPGEKQQDGTPLTLGGLMAKVIPKPLKKKMGANMIRRYSKLAGHDLGVKVNWVE</sequence>
<dbReference type="EMBL" id="HBHJ01027323">
    <property type="protein sequence ID" value="CAD9707101.1"/>
    <property type="molecule type" value="Transcribed_RNA"/>
</dbReference>
<protein>
    <submittedName>
        <fullName evidence="1">Uncharacterized protein</fullName>
    </submittedName>
</protein>
<accession>A0A7S2SQU8</accession>
<proteinExistence type="predicted"/>
<name>A0A7S2SQU8_9STRA</name>
<evidence type="ECO:0000313" key="1">
    <source>
        <dbReference type="EMBL" id="CAD9707101.1"/>
    </source>
</evidence>
<organism evidence="1">
    <name type="scientific">Rhizochromulina marina</name>
    <dbReference type="NCBI Taxonomy" id="1034831"/>
    <lineage>
        <taxon>Eukaryota</taxon>
        <taxon>Sar</taxon>
        <taxon>Stramenopiles</taxon>
        <taxon>Ochrophyta</taxon>
        <taxon>Dictyochophyceae</taxon>
        <taxon>Rhizochromulinales</taxon>
        <taxon>Rhizochromulina</taxon>
    </lineage>
</organism>